<sequence length="153" mass="17252">MSTESAGILMYRIRNSGPEVFLVHPGGPFFKKKDNGSWSIPKGLPEKGENLDCAALREFEEETGLKPDGNLLSLGAIKQKGGKVVHCWAMEGNIHEDFKLTSNTFEIEWPPRSGRKQRFPEIDKARFFPIEQAIIKINPAQVTLIERLLDIMD</sequence>
<dbReference type="Proteomes" id="UP000614216">
    <property type="component" value="Unassembled WGS sequence"/>
</dbReference>
<dbReference type="Pfam" id="PF00293">
    <property type="entry name" value="NUDIX"/>
    <property type="match status" value="1"/>
</dbReference>
<dbReference type="EMBL" id="JAEUGD010000061">
    <property type="protein sequence ID" value="MBL6448373.1"/>
    <property type="molecule type" value="Genomic_DNA"/>
</dbReference>
<keyword evidence="1" id="KW-0378">Hydrolase</keyword>
<dbReference type="GO" id="GO:0006167">
    <property type="term" value="P:AMP biosynthetic process"/>
    <property type="evidence" value="ECO:0007669"/>
    <property type="project" value="TreeGrafter"/>
</dbReference>
<keyword evidence="4" id="KW-1185">Reference proteome</keyword>
<dbReference type="GO" id="GO:0006754">
    <property type="term" value="P:ATP biosynthetic process"/>
    <property type="evidence" value="ECO:0007669"/>
    <property type="project" value="TreeGrafter"/>
</dbReference>
<comment type="caution">
    <text evidence="3">The sequence shown here is derived from an EMBL/GenBank/DDBJ whole genome shotgun (WGS) entry which is preliminary data.</text>
</comment>
<dbReference type="PROSITE" id="PS00893">
    <property type="entry name" value="NUDIX_BOX"/>
    <property type="match status" value="1"/>
</dbReference>
<proteinExistence type="predicted"/>
<dbReference type="PANTHER" id="PTHR21340:SF7">
    <property type="entry name" value="NUDIX HYDROLASE DOMAIN-CONTAINING PROTEIN"/>
    <property type="match status" value="1"/>
</dbReference>
<dbReference type="CDD" id="cd04662">
    <property type="entry name" value="NUDIX_Hydrolase"/>
    <property type="match status" value="1"/>
</dbReference>
<dbReference type="SUPFAM" id="SSF55811">
    <property type="entry name" value="Nudix"/>
    <property type="match status" value="1"/>
</dbReference>
<evidence type="ECO:0000256" key="1">
    <source>
        <dbReference type="ARBA" id="ARBA00022801"/>
    </source>
</evidence>
<evidence type="ECO:0000313" key="4">
    <source>
        <dbReference type="Proteomes" id="UP000614216"/>
    </source>
</evidence>
<reference evidence="3" key="1">
    <citation type="submission" date="2021-01" db="EMBL/GenBank/DDBJ databases">
        <title>Fulvivirga kasyanovii gen. nov., sp nov., a novel member of the phylum Bacteroidetes isolated from seawater in a mussel farm.</title>
        <authorList>
            <person name="Zhao L.-H."/>
            <person name="Wang Z.-J."/>
        </authorList>
    </citation>
    <scope>NUCLEOTIDE SEQUENCE</scope>
    <source>
        <strain evidence="3">29W222</strain>
    </source>
</reference>
<name>A0A937G1J9_9BACT</name>
<dbReference type="RefSeq" id="WP_202857910.1">
    <property type="nucleotide sequence ID" value="NZ_JAEUGD010000061.1"/>
</dbReference>
<evidence type="ECO:0000313" key="3">
    <source>
        <dbReference type="EMBL" id="MBL6448373.1"/>
    </source>
</evidence>
<dbReference type="PANTHER" id="PTHR21340">
    <property type="entry name" value="DIADENOSINE 5,5-P1,P4-TETRAPHOSPHATE PYROPHOSPHOHYDROLASE MUTT"/>
    <property type="match status" value="1"/>
</dbReference>
<dbReference type="AlphaFoldDB" id="A0A937G1J9"/>
<organism evidence="3 4">
    <name type="scientific">Fulvivirga marina</name>
    <dbReference type="NCBI Taxonomy" id="2494733"/>
    <lineage>
        <taxon>Bacteria</taxon>
        <taxon>Pseudomonadati</taxon>
        <taxon>Bacteroidota</taxon>
        <taxon>Cytophagia</taxon>
        <taxon>Cytophagales</taxon>
        <taxon>Fulvivirgaceae</taxon>
        <taxon>Fulvivirga</taxon>
    </lineage>
</organism>
<dbReference type="PROSITE" id="PS51462">
    <property type="entry name" value="NUDIX"/>
    <property type="match status" value="1"/>
</dbReference>
<evidence type="ECO:0000259" key="2">
    <source>
        <dbReference type="PROSITE" id="PS51462"/>
    </source>
</evidence>
<accession>A0A937G1J9</accession>
<gene>
    <name evidence="3" type="ORF">JMN32_18815</name>
</gene>
<dbReference type="InterPro" id="IPR000086">
    <property type="entry name" value="NUDIX_hydrolase_dom"/>
</dbReference>
<dbReference type="InterPro" id="IPR015797">
    <property type="entry name" value="NUDIX_hydrolase-like_dom_sf"/>
</dbReference>
<protein>
    <submittedName>
        <fullName evidence="3">NUDIX domain-containing protein</fullName>
    </submittedName>
</protein>
<dbReference type="InterPro" id="IPR020084">
    <property type="entry name" value="NUDIX_hydrolase_CS"/>
</dbReference>
<dbReference type="Gene3D" id="3.90.79.10">
    <property type="entry name" value="Nucleoside Triphosphate Pyrophosphohydrolase"/>
    <property type="match status" value="1"/>
</dbReference>
<dbReference type="InterPro" id="IPR051325">
    <property type="entry name" value="Nudix_hydrolase_domain"/>
</dbReference>
<dbReference type="GO" id="GO:0004081">
    <property type="term" value="F:bis(5'-nucleosyl)-tetraphosphatase (asymmetrical) activity"/>
    <property type="evidence" value="ECO:0007669"/>
    <property type="project" value="TreeGrafter"/>
</dbReference>
<feature type="domain" description="Nudix hydrolase" evidence="2">
    <location>
        <begin position="1"/>
        <end position="150"/>
    </location>
</feature>